<dbReference type="PANTHER" id="PTHR11652">
    <property type="entry name" value="30S RIBOSOMAL PROTEIN S12 FAMILY MEMBER"/>
    <property type="match status" value="1"/>
</dbReference>
<evidence type="ECO:0000256" key="2">
    <source>
        <dbReference type="ARBA" id="ARBA00022980"/>
    </source>
</evidence>
<dbReference type="EMBL" id="EU275726">
    <property type="protein sequence ID" value="ABX45165.1"/>
    <property type="molecule type" value="Genomic_DNA"/>
</dbReference>
<organism evidence="5">
    <name type="scientific">Heterostelium pallidum</name>
    <name type="common">Cellular slime mold</name>
    <name type="synonym">Polysphondylium pallidum</name>
    <dbReference type="NCBI Taxonomy" id="13642"/>
    <lineage>
        <taxon>Eukaryota</taxon>
        <taxon>Amoebozoa</taxon>
        <taxon>Evosea</taxon>
        <taxon>Eumycetozoa</taxon>
        <taxon>Dictyostelia</taxon>
        <taxon>Acytosteliales</taxon>
        <taxon>Acytosteliaceae</taxon>
        <taxon>Heterostelium</taxon>
    </lineage>
</organism>
<keyword evidence="5" id="KW-0496">Mitochondrion</keyword>
<dbReference type="Gene3D" id="2.40.50.140">
    <property type="entry name" value="Nucleic acid-binding proteins"/>
    <property type="match status" value="1"/>
</dbReference>
<dbReference type="PROSITE" id="PS00055">
    <property type="entry name" value="RIBOSOMAL_S12"/>
    <property type="match status" value="1"/>
</dbReference>
<evidence type="ECO:0000256" key="1">
    <source>
        <dbReference type="ARBA" id="ARBA00005657"/>
    </source>
</evidence>
<dbReference type="PIRSF" id="PIRSF002133">
    <property type="entry name" value="Ribosomal_S12/S23"/>
    <property type="match status" value="1"/>
</dbReference>
<dbReference type="PRINTS" id="PR01034">
    <property type="entry name" value="RIBOSOMALS12"/>
</dbReference>
<geneLocation type="mitochondrion" evidence="5"/>
<protein>
    <submittedName>
        <fullName evidence="5">Ribosomal protein S12</fullName>
    </submittedName>
</protein>
<dbReference type="GO" id="GO:0003735">
    <property type="term" value="F:structural constituent of ribosome"/>
    <property type="evidence" value="ECO:0007669"/>
    <property type="project" value="InterPro"/>
</dbReference>
<dbReference type="GO" id="GO:0015935">
    <property type="term" value="C:small ribosomal subunit"/>
    <property type="evidence" value="ECO:0007669"/>
    <property type="project" value="InterPro"/>
</dbReference>
<name>B2XX43_HETPA</name>
<reference evidence="5" key="1">
    <citation type="journal article" date="2008" name="Mol. Biol. Evol.">
        <title>Mitochondrial genome evolution in the social amoebae.</title>
        <authorList>
            <person name="Heidel A.J."/>
            <person name="Gloeckner G."/>
        </authorList>
    </citation>
    <scope>NUCLEOTIDE SEQUENCE</scope>
    <source>
        <strain evidence="5">PN500</strain>
    </source>
</reference>
<gene>
    <name evidence="5" type="primary">rps12</name>
</gene>
<accession>B2XX43</accession>
<dbReference type="CDD" id="cd03368">
    <property type="entry name" value="Ribosomal_S12"/>
    <property type="match status" value="1"/>
</dbReference>
<evidence type="ECO:0000256" key="4">
    <source>
        <dbReference type="RuleBase" id="RU003622"/>
    </source>
</evidence>
<keyword evidence="3 4" id="KW-0687">Ribonucleoprotein</keyword>
<evidence type="ECO:0000256" key="3">
    <source>
        <dbReference type="ARBA" id="ARBA00023274"/>
    </source>
</evidence>
<dbReference type="InterPro" id="IPR006032">
    <property type="entry name" value="Ribosomal_uS12"/>
</dbReference>
<dbReference type="Pfam" id="PF00164">
    <property type="entry name" value="Ribosom_S12_S23"/>
    <property type="match status" value="1"/>
</dbReference>
<keyword evidence="2 4" id="KW-0689">Ribosomal protein</keyword>
<dbReference type="SUPFAM" id="SSF50249">
    <property type="entry name" value="Nucleic acid-binding proteins"/>
    <property type="match status" value="1"/>
</dbReference>
<dbReference type="InterPro" id="IPR012340">
    <property type="entry name" value="NA-bd_OB-fold"/>
</dbReference>
<dbReference type="NCBIfam" id="TIGR00981">
    <property type="entry name" value="rpsL_bact"/>
    <property type="match status" value="1"/>
</dbReference>
<dbReference type="InterPro" id="IPR005679">
    <property type="entry name" value="Ribosomal_uS12_bac"/>
</dbReference>
<proteinExistence type="inferred from homology"/>
<dbReference type="AlphaFoldDB" id="B2XX43"/>
<sequence length="130" mass="14874">MPTFNQLKKQKIRQPKKSVTTVLSGYPQKKGYCARVYEVKPKKPNSAIRKIAKVVLSFGNDKKRNVLAYIPGIGLHNLQNLSTVLVRGGRVPDLPGVRYHIIRSKYDFTVKENFTRMNRRSKFSAKKLGK</sequence>
<comment type="similarity">
    <text evidence="1 4">Belongs to the universal ribosomal protein uS12 family.</text>
</comment>
<evidence type="ECO:0000313" key="5">
    <source>
        <dbReference type="EMBL" id="ABX45165.1"/>
    </source>
</evidence>
<dbReference type="GO" id="GO:0006412">
    <property type="term" value="P:translation"/>
    <property type="evidence" value="ECO:0007669"/>
    <property type="project" value="InterPro"/>
</dbReference>